<dbReference type="AlphaFoldDB" id="X1U6W6"/>
<evidence type="ECO:0000256" key="1">
    <source>
        <dbReference type="ARBA" id="ARBA00004141"/>
    </source>
</evidence>
<dbReference type="Pfam" id="PF04932">
    <property type="entry name" value="Wzy_C"/>
    <property type="match status" value="1"/>
</dbReference>
<feature type="domain" description="O-antigen ligase-related" evidence="6">
    <location>
        <begin position="9"/>
        <end position="162"/>
    </location>
</feature>
<dbReference type="EMBL" id="BARW01028471">
    <property type="protein sequence ID" value="GAJ13303.1"/>
    <property type="molecule type" value="Genomic_DNA"/>
</dbReference>
<feature type="transmembrane region" description="Helical" evidence="5">
    <location>
        <begin position="145"/>
        <end position="169"/>
    </location>
</feature>
<keyword evidence="3 5" id="KW-1133">Transmembrane helix</keyword>
<keyword evidence="4 5" id="KW-0472">Membrane</keyword>
<proteinExistence type="predicted"/>
<feature type="transmembrane region" description="Helical" evidence="5">
    <location>
        <begin position="26"/>
        <end position="42"/>
    </location>
</feature>
<reference evidence="7" key="1">
    <citation type="journal article" date="2014" name="Front. Microbiol.">
        <title>High frequency of phylogenetically diverse reductive dehalogenase-homologous genes in deep subseafloor sedimentary metagenomes.</title>
        <authorList>
            <person name="Kawai M."/>
            <person name="Futagami T."/>
            <person name="Toyoda A."/>
            <person name="Takaki Y."/>
            <person name="Nishi S."/>
            <person name="Hori S."/>
            <person name="Arai W."/>
            <person name="Tsubouchi T."/>
            <person name="Morono Y."/>
            <person name="Uchiyama I."/>
            <person name="Ito T."/>
            <person name="Fujiyama A."/>
            <person name="Inagaki F."/>
            <person name="Takami H."/>
        </authorList>
    </citation>
    <scope>NUCLEOTIDE SEQUENCE</scope>
    <source>
        <strain evidence="7">Expedition CK06-06</strain>
    </source>
</reference>
<evidence type="ECO:0000256" key="5">
    <source>
        <dbReference type="SAM" id="Phobius"/>
    </source>
</evidence>
<feature type="transmembrane region" description="Helical" evidence="5">
    <location>
        <begin position="206"/>
        <end position="224"/>
    </location>
</feature>
<gene>
    <name evidence="7" type="ORF">S12H4_45961</name>
</gene>
<sequence>RKNLAWLLIFVFTGISTIMTAARSSVFGLAFSVLVLLLIWKVKDIRRAFIRLILLASAFVVIMSFVSLPLSEFDYQSQSIFYTMAGHTARGFFNPLSEMTFQSRLNLWKYLFTDVVPKNPVGYGLGSTSIAAQRFGGLEIGTEGYIFALFVNSGVVGGLLFLIISLATLKKGTELSIQSEGSKALAPLVLAIIAGLTLNNVFGNSFVLYSVAPIGWLLMGWIAREETLKKNVDK</sequence>
<dbReference type="InterPro" id="IPR007016">
    <property type="entry name" value="O-antigen_ligase-rel_domated"/>
</dbReference>
<protein>
    <recommendedName>
        <fullName evidence="6">O-antigen ligase-related domain-containing protein</fullName>
    </recommendedName>
</protein>
<feature type="transmembrane region" description="Helical" evidence="5">
    <location>
        <begin position="49"/>
        <end position="68"/>
    </location>
</feature>
<evidence type="ECO:0000259" key="6">
    <source>
        <dbReference type="Pfam" id="PF04932"/>
    </source>
</evidence>
<comment type="caution">
    <text evidence="7">The sequence shown here is derived from an EMBL/GenBank/DDBJ whole genome shotgun (WGS) entry which is preliminary data.</text>
</comment>
<organism evidence="7">
    <name type="scientific">marine sediment metagenome</name>
    <dbReference type="NCBI Taxonomy" id="412755"/>
    <lineage>
        <taxon>unclassified sequences</taxon>
        <taxon>metagenomes</taxon>
        <taxon>ecological metagenomes</taxon>
    </lineage>
</organism>
<accession>X1U6W6</accession>
<evidence type="ECO:0000313" key="7">
    <source>
        <dbReference type="EMBL" id="GAJ13303.1"/>
    </source>
</evidence>
<keyword evidence="2 5" id="KW-0812">Transmembrane</keyword>
<feature type="non-terminal residue" evidence="7">
    <location>
        <position position="1"/>
    </location>
</feature>
<comment type="subcellular location">
    <subcellularLocation>
        <location evidence="1">Membrane</location>
        <topology evidence="1">Multi-pass membrane protein</topology>
    </subcellularLocation>
</comment>
<evidence type="ECO:0000256" key="3">
    <source>
        <dbReference type="ARBA" id="ARBA00022989"/>
    </source>
</evidence>
<evidence type="ECO:0000256" key="4">
    <source>
        <dbReference type="ARBA" id="ARBA00023136"/>
    </source>
</evidence>
<evidence type="ECO:0000256" key="2">
    <source>
        <dbReference type="ARBA" id="ARBA00022692"/>
    </source>
</evidence>
<name>X1U6W6_9ZZZZ</name>